<evidence type="ECO:0000313" key="2">
    <source>
        <dbReference type="EMBL" id="KAG6962957.1"/>
    </source>
</evidence>
<dbReference type="AlphaFoldDB" id="A0A8T1UJ25"/>
<keyword evidence="1" id="KW-0732">Signal</keyword>
<sequence length="90" mass="10321">MTFTRRCCSMFLQICVATRCTSFLTLQIAQKLQPRNAFADRRLSRRRSVPLRTQTHPGRRELQRAITSKAVFKCSQQIKIGLIARISPGV</sequence>
<evidence type="ECO:0000256" key="1">
    <source>
        <dbReference type="SAM" id="SignalP"/>
    </source>
</evidence>
<reference evidence="2" key="1">
    <citation type="submission" date="2021-01" db="EMBL/GenBank/DDBJ databases">
        <title>Phytophthora aleatoria, a newly-described species from Pinus radiata is distinct from Phytophthora cactorum isolates based on comparative genomics.</title>
        <authorList>
            <person name="Mcdougal R."/>
            <person name="Panda P."/>
            <person name="Williams N."/>
            <person name="Studholme D.J."/>
        </authorList>
    </citation>
    <scope>NUCLEOTIDE SEQUENCE</scope>
    <source>
        <strain evidence="2">NZFS 3830</strain>
    </source>
</reference>
<feature type="chain" id="PRO_5035812111" description="Secreted protein" evidence="1">
    <location>
        <begin position="23"/>
        <end position="90"/>
    </location>
</feature>
<evidence type="ECO:0000313" key="3">
    <source>
        <dbReference type="Proteomes" id="UP000688947"/>
    </source>
</evidence>
<dbReference type="Proteomes" id="UP000688947">
    <property type="component" value="Unassembled WGS sequence"/>
</dbReference>
<evidence type="ECO:0008006" key="4">
    <source>
        <dbReference type="Google" id="ProtNLM"/>
    </source>
</evidence>
<accession>A0A8T1UJ25</accession>
<feature type="signal peptide" evidence="1">
    <location>
        <begin position="1"/>
        <end position="22"/>
    </location>
</feature>
<proteinExistence type="predicted"/>
<organism evidence="2 3">
    <name type="scientific">Phytophthora cactorum</name>
    <dbReference type="NCBI Taxonomy" id="29920"/>
    <lineage>
        <taxon>Eukaryota</taxon>
        <taxon>Sar</taxon>
        <taxon>Stramenopiles</taxon>
        <taxon>Oomycota</taxon>
        <taxon>Peronosporomycetes</taxon>
        <taxon>Peronosporales</taxon>
        <taxon>Peronosporaceae</taxon>
        <taxon>Phytophthora</taxon>
    </lineage>
</organism>
<dbReference type="EMBL" id="JAENGZ010000287">
    <property type="protein sequence ID" value="KAG6962957.1"/>
    <property type="molecule type" value="Genomic_DNA"/>
</dbReference>
<comment type="caution">
    <text evidence="2">The sequence shown here is derived from an EMBL/GenBank/DDBJ whole genome shotgun (WGS) entry which is preliminary data.</text>
</comment>
<name>A0A8T1UJ25_9STRA</name>
<gene>
    <name evidence="2" type="ORF">JG687_00006846</name>
</gene>
<protein>
    <recommendedName>
        <fullName evidence="4">Secreted protein</fullName>
    </recommendedName>
</protein>